<comment type="caution">
    <text evidence="2">The sequence shown here is derived from an EMBL/GenBank/DDBJ whole genome shotgun (WGS) entry which is preliminary data.</text>
</comment>
<name>A0ABS9YQU0_9MYCO</name>
<protein>
    <submittedName>
        <fullName evidence="2">Uncharacterized protein</fullName>
    </submittedName>
</protein>
<keyword evidence="3" id="KW-1185">Reference proteome</keyword>
<dbReference type="RefSeq" id="WP_243070135.1">
    <property type="nucleotide sequence ID" value="NZ_JAIVFL010000001.1"/>
</dbReference>
<accession>A0ABS9YQU0</accession>
<dbReference type="Proteomes" id="UP001139068">
    <property type="component" value="Unassembled WGS sequence"/>
</dbReference>
<reference evidence="2" key="1">
    <citation type="journal article" date="2022" name="ISME J.">
        <title>Identification of active gaseous-alkane degraders at natural gas seeps.</title>
        <authorList>
            <person name="Farhan Ul Haque M."/>
            <person name="Hernandez M."/>
            <person name="Crombie A.T."/>
            <person name="Murrell J.C."/>
        </authorList>
    </citation>
    <scope>NUCLEOTIDE SEQUENCE</scope>
    <source>
        <strain evidence="2">ANDR5</strain>
    </source>
</reference>
<organism evidence="2 3">
    <name type="scientific">Candidatus Mycolicibacterium alkanivorans</name>
    <dbReference type="NCBI Taxonomy" id="2954114"/>
    <lineage>
        <taxon>Bacteria</taxon>
        <taxon>Bacillati</taxon>
        <taxon>Actinomycetota</taxon>
        <taxon>Actinomycetes</taxon>
        <taxon>Mycobacteriales</taxon>
        <taxon>Mycobacteriaceae</taxon>
        <taxon>Mycolicibacterium</taxon>
    </lineage>
</organism>
<feature type="region of interest" description="Disordered" evidence="1">
    <location>
        <begin position="41"/>
        <end position="61"/>
    </location>
</feature>
<sequence>MAQLMTARRIKLALAVLGGAAVVTMTGLSVVTGGSTTTDLPPAAAPLLPGPMTQGDTVTTTIPPSTLAVKKAAPPVKAKPYGKG</sequence>
<evidence type="ECO:0000313" key="3">
    <source>
        <dbReference type="Proteomes" id="UP001139068"/>
    </source>
</evidence>
<dbReference type="EMBL" id="JAIVFL010000001">
    <property type="protein sequence ID" value="MCI4673617.1"/>
    <property type="molecule type" value="Genomic_DNA"/>
</dbReference>
<proteinExistence type="predicted"/>
<gene>
    <name evidence="2" type="ORF">K9U37_01045</name>
</gene>
<evidence type="ECO:0000256" key="1">
    <source>
        <dbReference type="SAM" id="MobiDB-lite"/>
    </source>
</evidence>
<evidence type="ECO:0000313" key="2">
    <source>
        <dbReference type="EMBL" id="MCI4673617.1"/>
    </source>
</evidence>